<evidence type="ECO:0000256" key="6">
    <source>
        <dbReference type="ARBA" id="ARBA00022840"/>
    </source>
</evidence>
<dbReference type="Proteomes" id="UP000077856">
    <property type="component" value="Chromosome"/>
</dbReference>
<evidence type="ECO:0000256" key="7">
    <source>
        <dbReference type="ARBA" id="ARBA00023004"/>
    </source>
</evidence>
<dbReference type="SUPFAM" id="SSF52540">
    <property type="entry name" value="P-loop containing nucleoside triphosphate hydrolases"/>
    <property type="match status" value="1"/>
</dbReference>
<proteinExistence type="predicted"/>
<dbReference type="PROSITE" id="PS00211">
    <property type="entry name" value="ABC_TRANSPORTER_1"/>
    <property type="match status" value="1"/>
</dbReference>
<keyword evidence="6 11" id="KW-0067">ATP-binding</keyword>
<dbReference type="EMBL" id="CP015506">
    <property type="protein sequence ID" value="AND37822.1"/>
    <property type="molecule type" value="Genomic_DNA"/>
</dbReference>
<dbReference type="FunFam" id="3.40.50.300:FF:000134">
    <property type="entry name" value="Iron-enterobactin ABC transporter ATP-binding protein"/>
    <property type="match status" value="1"/>
</dbReference>
<evidence type="ECO:0000256" key="8">
    <source>
        <dbReference type="ARBA" id="ARBA00023065"/>
    </source>
</evidence>
<dbReference type="KEGG" id="bon:A361_01135"/>
<keyword evidence="4" id="KW-0410">Iron transport</keyword>
<dbReference type="Pfam" id="PF00005">
    <property type="entry name" value="ABC_tran"/>
    <property type="match status" value="1"/>
</dbReference>
<dbReference type="GO" id="GO:0005886">
    <property type="term" value="C:plasma membrane"/>
    <property type="evidence" value="ECO:0007669"/>
    <property type="project" value="UniProtKB-SubCell"/>
</dbReference>
<dbReference type="GO" id="GO:0006826">
    <property type="term" value="P:iron ion transport"/>
    <property type="evidence" value="ECO:0007669"/>
    <property type="project" value="UniProtKB-KW"/>
</dbReference>
<dbReference type="InterPro" id="IPR003593">
    <property type="entry name" value="AAA+_ATPase"/>
</dbReference>
<keyword evidence="9" id="KW-0472">Membrane</keyword>
<dbReference type="PANTHER" id="PTHR42771:SF3">
    <property type="entry name" value="PETROBACTIN IMPORT ATP-BINDING PROTEIN YCLP"/>
    <property type="match status" value="1"/>
</dbReference>
<evidence type="ECO:0000313" key="12">
    <source>
        <dbReference type="Proteomes" id="UP000077856"/>
    </source>
</evidence>
<dbReference type="GO" id="GO:0005524">
    <property type="term" value="F:ATP binding"/>
    <property type="evidence" value="ECO:0007669"/>
    <property type="project" value="UniProtKB-KW"/>
</dbReference>
<dbReference type="InterPro" id="IPR003439">
    <property type="entry name" value="ABC_transporter-like_ATP-bd"/>
</dbReference>
<evidence type="ECO:0000256" key="3">
    <source>
        <dbReference type="ARBA" id="ARBA00022475"/>
    </source>
</evidence>
<dbReference type="AlphaFoldDB" id="A0A160M643"/>
<keyword evidence="3" id="KW-1003">Cell membrane</keyword>
<evidence type="ECO:0000256" key="9">
    <source>
        <dbReference type="ARBA" id="ARBA00023136"/>
    </source>
</evidence>
<keyword evidence="8" id="KW-0406">Ion transport</keyword>
<dbReference type="SMART" id="SM00382">
    <property type="entry name" value="AAA"/>
    <property type="match status" value="1"/>
</dbReference>
<comment type="subcellular location">
    <subcellularLocation>
        <location evidence="1">Cell membrane</location>
        <topology evidence="1">Peripheral membrane protein</topology>
    </subcellularLocation>
</comment>
<dbReference type="InterPro" id="IPR051535">
    <property type="entry name" value="Siderophore_ABC-ATPase"/>
</dbReference>
<feature type="domain" description="ABC transporter" evidence="10">
    <location>
        <begin position="2"/>
        <end position="236"/>
    </location>
</feature>
<evidence type="ECO:0000259" key="10">
    <source>
        <dbReference type="PROSITE" id="PS50893"/>
    </source>
</evidence>
<dbReference type="eggNOG" id="COG4604">
    <property type="taxonomic scope" value="Bacteria"/>
</dbReference>
<accession>A0A160M643</accession>
<evidence type="ECO:0000256" key="4">
    <source>
        <dbReference type="ARBA" id="ARBA00022496"/>
    </source>
</evidence>
<organism evidence="11 12">
    <name type="scientific">Cytobacillus oceanisediminis 2691</name>
    <dbReference type="NCBI Taxonomy" id="1196031"/>
    <lineage>
        <taxon>Bacteria</taxon>
        <taxon>Bacillati</taxon>
        <taxon>Bacillota</taxon>
        <taxon>Bacilli</taxon>
        <taxon>Bacillales</taxon>
        <taxon>Bacillaceae</taxon>
        <taxon>Cytobacillus</taxon>
    </lineage>
</organism>
<dbReference type="PROSITE" id="PS50893">
    <property type="entry name" value="ABC_TRANSPORTER_2"/>
    <property type="match status" value="1"/>
</dbReference>
<dbReference type="PANTHER" id="PTHR42771">
    <property type="entry name" value="IRON(3+)-HYDROXAMATE IMPORT ATP-BINDING PROTEIN FHUC"/>
    <property type="match status" value="1"/>
</dbReference>
<evidence type="ECO:0000256" key="5">
    <source>
        <dbReference type="ARBA" id="ARBA00022741"/>
    </source>
</evidence>
<sequence>MIEIKGLTKQFGKKPVVEDVTVTIEPGTITSFIGPNGAGKSTLLSMVSRLLEADTGEVLLDQNNVKKWKSSDFAKRVSILKQANYLNVRLTVRELVSFGRYPYSRGRLAAEDEKFVDQAIEYMNLADMEGKYLDELSGGQKQRAFIAMVIAQDTDYILLDEPLNNLDMKHSVQIMKILRKLVDELGKTVVIVLHDINFASVYSDRIVALKNGRLMKNGPTSEIINSDVLREIYDMDIPIQEQNGCRICVYFNSHT</sequence>
<dbReference type="GO" id="GO:0016887">
    <property type="term" value="F:ATP hydrolysis activity"/>
    <property type="evidence" value="ECO:0007669"/>
    <property type="project" value="InterPro"/>
</dbReference>
<reference evidence="11 12" key="1">
    <citation type="submission" date="2016-04" db="EMBL/GenBank/DDBJ databases">
        <title>Complete genome sequence of Bacillus oceanisediminis strain 2691.</title>
        <authorList>
            <person name="Jeong H."/>
            <person name="Kim H.J."/>
            <person name="Lee D.-W."/>
        </authorList>
    </citation>
    <scope>NUCLEOTIDE SEQUENCE [LARGE SCALE GENOMIC DNA]</scope>
    <source>
        <strain evidence="11 12">2691</strain>
    </source>
</reference>
<dbReference type="InterPro" id="IPR017871">
    <property type="entry name" value="ABC_transporter-like_CS"/>
</dbReference>
<evidence type="ECO:0000313" key="11">
    <source>
        <dbReference type="EMBL" id="AND37822.1"/>
    </source>
</evidence>
<dbReference type="RefSeq" id="WP_009336384.1">
    <property type="nucleotide sequence ID" value="NZ_CP015506.1"/>
</dbReference>
<keyword evidence="2" id="KW-0813">Transport</keyword>
<dbReference type="InterPro" id="IPR027417">
    <property type="entry name" value="P-loop_NTPase"/>
</dbReference>
<dbReference type="Gene3D" id="3.40.50.300">
    <property type="entry name" value="P-loop containing nucleotide triphosphate hydrolases"/>
    <property type="match status" value="1"/>
</dbReference>
<dbReference type="STRING" id="1196031.A361_01135"/>
<evidence type="ECO:0000256" key="2">
    <source>
        <dbReference type="ARBA" id="ARBA00022448"/>
    </source>
</evidence>
<evidence type="ECO:0000256" key="1">
    <source>
        <dbReference type="ARBA" id="ARBA00004202"/>
    </source>
</evidence>
<protein>
    <submittedName>
        <fullName evidence="11">Iron ABC transporter ATP-binding protein</fullName>
    </submittedName>
</protein>
<dbReference type="CDD" id="cd03214">
    <property type="entry name" value="ABC_Iron-Siderophores_B12_Hemin"/>
    <property type="match status" value="1"/>
</dbReference>
<gene>
    <name evidence="11" type="ORF">A361_01135</name>
</gene>
<keyword evidence="5" id="KW-0547">Nucleotide-binding</keyword>
<name>A0A160M643_9BACI</name>
<keyword evidence="7" id="KW-0408">Iron</keyword>